<sequence>MNVPNMLTMVRFALIPVYIAVFASDSTNHMKWAFLIIVVAGLTDILDGYLARKYGQVTSVGSMLDPLADKTMMITVILSLLLTGHIPWSAGAAIFIRDAGMILGSAYFHFRGKKTVPANWMGKLTTMLYYLAIFFIFFEMPWARAYLWCVIGFSFVTSFIYIGLFMALNRQGRKTKASGDTEGASGSENHTHQA</sequence>
<comment type="function">
    <text evidence="1">This protein catalyzes the committed step to the synthesis of the acidic phospholipids.</text>
</comment>
<dbReference type="InterPro" id="IPR004570">
    <property type="entry name" value="Phosphatidylglycerol_P_synth"/>
</dbReference>
<dbReference type="PIRSF" id="PIRSF000847">
    <property type="entry name" value="Phos_ph_gly_syn"/>
    <property type="match status" value="1"/>
</dbReference>
<name>A0A7X5C093_9BACL</name>
<gene>
    <name evidence="20" type="ORF">GT003_31500</name>
</gene>
<keyword evidence="8" id="KW-0444">Lipid biosynthesis</keyword>
<evidence type="ECO:0000256" key="15">
    <source>
        <dbReference type="ARBA" id="ARBA00023264"/>
    </source>
</evidence>
<proteinExistence type="inferred from homology"/>
<evidence type="ECO:0000256" key="17">
    <source>
        <dbReference type="ARBA" id="ARBA00048586"/>
    </source>
</evidence>
<comment type="similarity">
    <text evidence="5 18">Belongs to the CDP-alcohol phosphatidyltransferase class-I family.</text>
</comment>
<evidence type="ECO:0000313" key="21">
    <source>
        <dbReference type="Proteomes" id="UP000558113"/>
    </source>
</evidence>
<keyword evidence="14" id="KW-0594">Phospholipid biosynthesis</keyword>
<keyword evidence="12" id="KW-0443">Lipid metabolism</keyword>
<evidence type="ECO:0000256" key="11">
    <source>
        <dbReference type="ARBA" id="ARBA00022989"/>
    </source>
</evidence>
<comment type="pathway">
    <text evidence="3">Phospholipid metabolism; phosphatidylglycerol biosynthesis; phosphatidylglycerol from CDP-diacylglycerol: step 1/2.</text>
</comment>
<evidence type="ECO:0000256" key="14">
    <source>
        <dbReference type="ARBA" id="ARBA00023209"/>
    </source>
</evidence>
<dbReference type="PANTHER" id="PTHR14269">
    <property type="entry name" value="CDP-DIACYLGLYCEROL--GLYCEROL-3-PHOSPHATE 3-PHOSPHATIDYLTRANSFERASE-RELATED"/>
    <property type="match status" value="1"/>
</dbReference>
<dbReference type="RefSeq" id="WP_161705554.1">
    <property type="nucleotide sequence ID" value="NZ_JAAAMU010000034.1"/>
</dbReference>
<keyword evidence="9 18" id="KW-0808">Transferase</keyword>
<evidence type="ECO:0000256" key="16">
    <source>
        <dbReference type="ARBA" id="ARBA00033018"/>
    </source>
</evidence>
<dbReference type="GO" id="GO:0006655">
    <property type="term" value="P:phosphatidylglycerol biosynthetic process"/>
    <property type="evidence" value="ECO:0007669"/>
    <property type="project" value="UniProtKB-UniPathway"/>
</dbReference>
<reference evidence="20 21" key="1">
    <citation type="submission" date="2020-01" db="EMBL/GenBank/DDBJ databases">
        <title>Paenibacillus soybeanensis sp. nov. isolated from the nodules of soybean (Glycine max(L.) Merr).</title>
        <authorList>
            <person name="Wang H."/>
        </authorList>
    </citation>
    <scope>NUCLEOTIDE SEQUENCE [LARGE SCALE GENOMIC DNA]</scope>
    <source>
        <strain evidence="20 21">DSM 23054</strain>
    </source>
</reference>
<dbReference type="Gene3D" id="1.20.120.1760">
    <property type="match status" value="1"/>
</dbReference>
<comment type="caution">
    <text evidence="20">The sequence shown here is derived from an EMBL/GenBank/DDBJ whole genome shotgun (WGS) entry which is preliminary data.</text>
</comment>
<feature type="transmembrane region" description="Helical" evidence="19">
    <location>
        <begin position="117"/>
        <end position="139"/>
    </location>
</feature>
<comment type="pathway">
    <text evidence="4">Lipid metabolism.</text>
</comment>
<evidence type="ECO:0000256" key="10">
    <source>
        <dbReference type="ARBA" id="ARBA00022692"/>
    </source>
</evidence>
<dbReference type="PANTHER" id="PTHR14269:SF62">
    <property type="entry name" value="CDP-DIACYLGLYCEROL--GLYCEROL-3-PHOSPHATE 3-PHOSPHATIDYLTRANSFERASE 1, CHLOROPLASTIC"/>
    <property type="match status" value="1"/>
</dbReference>
<comment type="catalytic activity">
    <reaction evidence="17">
        <text>a CDP-1,2-diacyl-sn-glycerol + sn-glycerol 3-phosphate = a 1,2-diacyl-sn-glycero-3-phospho-(1'-sn-glycero-3'-phosphate) + CMP + H(+)</text>
        <dbReference type="Rhea" id="RHEA:12593"/>
        <dbReference type="ChEBI" id="CHEBI:15378"/>
        <dbReference type="ChEBI" id="CHEBI:57597"/>
        <dbReference type="ChEBI" id="CHEBI:58332"/>
        <dbReference type="ChEBI" id="CHEBI:60110"/>
        <dbReference type="ChEBI" id="CHEBI:60377"/>
        <dbReference type="EC" id="2.7.8.5"/>
    </reaction>
</comment>
<evidence type="ECO:0000256" key="7">
    <source>
        <dbReference type="ARBA" id="ARBA00014944"/>
    </source>
</evidence>
<dbReference type="InterPro" id="IPR050324">
    <property type="entry name" value="CDP-alcohol_PTase-I"/>
</dbReference>
<dbReference type="GO" id="GO:0008444">
    <property type="term" value="F:CDP-diacylglycerol-glycerol-3-phosphate 3-phosphatidyltransferase activity"/>
    <property type="evidence" value="ECO:0007669"/>
    <property type="project" value="UniProtKB-EC"/>
</dbReference>
<evidence type="ECO:0000256" key="18">
    <source>
        <dbReference type="RuleBase" id="RU003750"/>
    </source>
</evidence>
<evidence type="ECO:0000256" key="6">
    <source>
        <dbReference type="ARBA" id="ARBA00013170"/>
    </source>
</evidence>
<evidence type="ECO:0000256" key="8">
    <source>
        <dbReference type="ARBA" id="ARBA00022516"/>
    </source>
</evidence>
<evidence type="ECO:0000256" key="1">
    <source>
        <dbReference type="ARBA" id="ARBA00003973"/>
    </source>
</evidence>
<dbReference type="AlphaFoldDB" id="A0A7X5C093"/>
<keyword evidence="11 19" id="KW-1133">Transmembrane helix</keyword>
<evidence type="ECO:0000256" key="3">
    <source>
        <dbReference type="ARBA" id="ARBA00005042"/>
    </source>
</evidence>
<organism evidence="20 21">
    <name type="scientific">Paenibacillus sacheonensis</name>
    <dbReference type="NCBI Taxonomy" id="742054"/>
    <lineage>
        <taxon>Bacteria</taxon>
        <taxon>Bacillati</taxon>
        <taxon>Bacillota</taxon>
        <taxon>Bacilli</taxon>
        <taxon>Bacillales</taxon>
        <taxon>Paenibacillaceae</taxon>
        <taxon>Paenibacillus</taxon>
    </lineage>
</organism>
<feature type="transmembrane region" description="Helical" evidence="19">
    <location>
        <begin position="145"/>
        <end position="168"/>
    </location>
</feature>
<dbReference type="EMBL" id="JAAAMU010000034">
    <property type="protein sequence ID" value="NBC73488.1"/>
    <property type="molecule type" value="Genomic_DNA"/>
</dbReference>
<keyword evidence="21" id="KW-1185">Reference proteome</keyword>
<comment type="subcellular location">
    <subcellularLocation>
        <location evidence="2">Membrane</location>
        <topology evidence="2">Multi-pass membrane protein</topology>
    </subcellularLocation>
</comment>
<dbReference type="UniPathway" id="UPA00084">
    <property type="reaction ID" value="UER00503"/>
</dbReference>
<dbReference type="Pfam" id="PF01066">
    <property type="entry name" value="CDP-OH_P_transf"/>
    <property type="match status" value="1"/>
</dbReference>
<dbReference type="InterPro" id="IPR000462">
    <property type="entry name" value="CDP-OH_P_trans"/>
</dbReference>
<evidence type="ECO:0000256" key="4">
    <source>
        <dbReference type="ARBA" id="ARBA00005189"/>
    </source>
</evidence>
<dbReference type="InterPro" id="IPR048254">
    <property type="entry name" value="CDP_ALCOHOL_P_TRANSF_CS"/>
</dbReference>
<evidence type="ECO:0000256" key="19">
    <source>
        <dbReference type="SAM" id="Phobius"/>
    </source>
</evidence>
<keyword evidence="13 19" id="KW-0472">Membrane</keyword>
<dbReference type="GO" id="GO:0016020">
    <property type="term" value="C:membrane"/>
    <property type="evidence" value="ECO:0007669"/>
    <property type="project" value="UniProtKB-SubCell"/>
</dbReference>
<feature type="transmembrane region" description="Helical" evidence="19">
    <location>
        <begin position="6"/>
        <end position="23"/>
    </location>
</feature>
<protein>
    <recommendedName>
        <fullName evidence="7">CDP-diacylglycerol--glycerol-3-phosphate 3-phosphatidyltransferase</fullName>
        <ecNumber evidence="6">2.7.8.5</ecNumber>
    </recommendedName>
    <alternativeName>
        <fullName evidence="16">Phosphatidylglycerophosphate synthase</fullName>
    </alternativeName>
</protein>
<dbReference type="PROSITE" id="PS00379">
    <property type="entry name" value="CDP_ALCOHOL_P_TRANSF"/>
    <property type="match status" value="1"/>
</dbReference>
<keyword evidence="15" id="KW-1208">Phospholipid metabolism</keyword>
<evidence type="ECO:0000256" key="13">
    <source>
        <dbReference type="ARBA" id="ARBA00023136"/>
    </source>
</evidence>
<evidence type="ECO:0000256" key="9">
    <source>
        <dbReference type="ARBA" id="ARBA00022679"/>
    </source>
</evidence>
<evidence type="ECO:0000256" key="2">
    <source>
        <dbReference type="ARBA" id="ARBA00004141"/>
    </source>
</evidence>
<evidence type="ECO:0000256" key="5">
    <source>
        <dbReference type="ARBA" id="ARBA00010441"/>
    </source>
</evidence>
<accession>A0A7X5C093</accession>
<dbReference type="EC" id="2.7.8.5" evidence="6"/>
<dbReference type="OrthoDB" id="9796672at2"/>
<keyword evidence="10 19" id="KW-0812">Transmembrane</keyword>
<dbReference type="Proteomes" id="UP000558113">
    <property type="component" value="Unassembled WGS sequence"/>
</dbReference>
<evidence type="ECO:0000256" key="12">
    <source>
        <dbReference type="ARBA" id="ARBA00023098"/>
    </source>
</evidence>
<dbReference type="InterPro" id="IPR043130">
    <property type="entry name" value="CDP-OH_PTrfase_TM_dom"/>
</dbReference>
<feature type="transmembrane region" description="Helical" evidence="19">
    <location>
        <begin position="71"/>
        <end position="96"/>
    </location>
</feature>
<evidence type="ECO:0000313" key="20">
    <source>
        <dbReference type="EMBL" id="NBC73488.1"/>
    </source>
</evidence>